<organism evidence="1 2">
    <name type="scientific">Zarea fungicola</name>
    <dbReference type="NCBI Taxonomy" id="93591"/>
    <lineage>
        <taxon>Eukaryota</taxon>
        <taxon>Fungi</taxon>
        <taxon>Dikarya</taxon>
        <taxon>Ascomycota</taxon>
        <taxon>Pezizomycotina</taxon>
        <taxon>Sordariomycetes</taxon>
        <taxon>Hypocreomycetidae</taxon>
        <taxon>Hypocreales</taxon>
        <taxon>Cordycipitaceae</taxon>
        <taxon>Zarea</taxon>
    </lineage>
</organism>
<name>A0ACC1NUK8_9HYPO</name>
<reference evidence="1" key="1">
    <citation type="submission" date="2022-08" db="EMBL/GenBank/DDBJ databases">
        <title>Genome Sequence of Lecanicillium fungicola.</title>
        <authorList>
            <person name="Buettner E."/>
        </authorList>
    </citation>
    <scope>NUCLEOTIDE SEQUENCE</scope>
    <source>
        <strain evidence="1">Babe33</strain>
    </source>
</reference>
<accession>A0ACC1NUK8</accession>
<keyword evidence="2" id="KW-1185">Reference proteome</keyword>
<sequence>MALAYFANDTATQLPIFDAHEELLGCLLAVIAQAPPQTTWQESERHGLYSGPVSYAYLFMRVSESHPTLSVQSKLAREWAAAYLADLQSIGDVGPNNCGILNEELSFCAVSAIHTRDLAFVTRMIEHIQQASFDRTGSNEWAVGRAGTLYLLRLVRTSLPESETLVIPVIKRLVEFTLEVGPDWMFRDTRILGAGHGDIGILTQILLCDSSYAAQLRPKLLELLDWQNAEGNWPHNEGADSKLLVQFCHGAPGFVISLLAIRHVFPDLEERIDVAVEKARALIWTKGLLRKVPNLCHGIAGNALALTPGDQRDRFLAHCTQEYIEKGTKDGLWAAADYGVPCSLGFGTAGLAWAWMTRHDARGTYITFNDV</sequence>
<dbReference type="Proteomes" id="UP001143910">
    <property type="component" value="Unassembled WGS sequence"/>
</dbReference>
<protein>
    <submittedName>
        <fullName evidence="1">Uncharacterized protein</fullName>
    </submittedName>
</protein>
<gene>
    <name evidence="1" type="ORF">NQ176_g993</name>
</gene>
<evidence type="ECO:0000313" key="2">
    <source>
        <dbReference type="Proteomes" id="UP001143910"/>
    </source>
</evidence>
<dbReference type="EMBL" id="JANJQO010000047">
    <property type="protein sequence ID" value="KAJ2983032.1"/>
    <property type="molecule type" value="Genomic_DNA"/>
</dbReference>
<proteinExistence type="predicted"/>
<evidence type="ECO:0000313" key="1">
    <source>
        <dbReference type="EMBL" id="KAJ2983032.1"/>
    </source>
</evidence>
<comment type="caution">
    <text evidence="1">The sequence shown here is derived from an EMBL/GenBank/DDBJ whole genome shotgun (WGS) entry which is preliminary data.</text>
</comment>